<dbReference type="PANTHER" id="PTHR31250:SF27">
    <property type="entry name" value="IQ DOMAIN-CONTAINING PROTEIN IQM5"/>
    <property type="match status" value="1"/>
</dbReference>
<evidence type="ECO:0000313" key="4">
    <source>
        <dbReference type="Proteomes" id="UP000095229"/>
    </source>
</evidence>
<keyword evidence="2" id="KW-0963">Cytoplasm</keyword>
<comment type="caution">
    <text evidence="3">The sequence shown here is derived from an EMBL/GenBank/DDBJ whole genome shotgun (WGS) entry which is preliminary data.</text>
</comment>
<evidence type="ECO:0000256" key="1">
    <source>
        <dbReference type="ARBA" id="ARBA00004496"/>
    </source>
</evidence>
<dbReference type="Proteomes" id="UP000095229">
    <property type="component" value="Unassembled WGS sequence"/>
</dbReference>
<dbReference type="EMBL" id="LSOG01000014">
    <property type="protein sequence ID" value="OEH48505.1"/>
    <property type="molecule type" value="Genomic_DNA"/>
</dbReference>
<sequence>MGFYNVKNELLNGLFLYVVLSNEQIIYVEDNGKFFHSALANGKKVLAAGKLELEEGVLIKISNESGHYMPTDEEMRYMLSKFLSLSQNANLVYESHCRAIEGVIQQLQVSDFLKYTPSIINEVEVNKYTTSEIDDDHYETVGIRSRYARKPKLKIDIDNRINTDASFSNRLFQPSPQSLNQSNKNKEEKEINCCQKYCTII</sequence>
<dbReference type="OrthoDB" id="5653635at2"/>
<dbReference type="GO" id="GO:0005737">
    <property type="term" value="C:cytoplasm"/>
    <property type="evidence" value="ECO:0007669"/>
    <property type="project" value="UniProtKB-SubCell"/>
</dbReference>
<keyword evidence="4" id="KW-1185">Reference proteome</keyword>
<evidence type="ECO:0000256" key="2">
    <source>
        <dbReference type="ARBA" id="ARBA00022490"/>
    </source>
</evidence>
<dbReference type="PATRIC" id="fig|45071.6.peg.2717"/>
<name>A0A1E5JVK6_9GAMM</name>
<evidence type="ECO:0000313" key="3">
    <source>
        <dbReference type="EMBL" id="OEH48505.1"/>
    </source>
</evidence>
<dbReference type="RefSeq" id="WP_058518284.1">
    <property type="nucleotide sequence ID" value="NZ_CAAAIE010000003.1"/>
</dbReference>
<dbReference type="AlphaFoldDB" id="A0A1E5JVK6"/>
<protein>
    <submittedName>
        <fullName evidence="3">Uncharacterized protein</fullName>
    </submittedName>
</protein>
<reference evidence="3 4" key="1">
    <citation type="submission" date="2016-02" db="EMBL/GenBank/DDBJ databases">
        <title>Secondary metabolites in Legionella.</title>
        <authorList>
            <person name="Tobias N.J."/>
            <person name="Bode H.B."/>
        </authorList>
    </citation>
    <scope>NUCLEOTIDE SEQUENCE [LARGE SCALE GENOMIC DNA]</scope>
    <source>
        <strain evidence="3 4">DSM 19216</strain>
    </source>
</reference>
<gene>
    <name evidence="3" type="ORF">lpari_00454</name>
</gene>
<organism evidence="3 4">
    <name type="scientific">Legionella parisiensis</name>
    <dbReference type="NCBI Taxonomy" id="45071"/>
    <lineage>
        <taxon>Bacteria</taxon>
        <taxon>Pseudomonadati</taxon>
        <taxon>Pseudomonadota</taxon>
        <taxon>Gammaproteobacteria</taxon>
        <taxon>Legionellales</taxon>
        <taxon>Legionellaceae</taxon>
        <taxon>Legionella</taxon>
    </lineage>
</organism>
<dbReference type="STRING" id="45071.Lpar_2529"/>
<accession>A0A1E5JVK6</accession>
<comment type="subcellular location">
    <subcellularLocation>
        <location evidence="1">Cytoplasm</location>
    </subcellularLocation>
</comment>
<dbReference type="InterPro" id="IPR044159">
    <property type="entry name" value="IQM"/>
</dbReference>
<dbReference type="PANTHER" id="PTHR31250">
    <property type="entry name" value="IQ DOMAIN-CONTAINING PROTEIN IQM3"/>
    <property type="match status" value="1"/>
</dbReference>
<proteinExistence type="predicted"/>